<dbReference type="PaxDb" id="73239-Q7RB72"/>
<gene>
    <name evidence="1" type="ORF">PY06276</name>
</gene>
<evidence type="ECO:0000313" key="2">
    <source>
        <dbReference type="Proteomes" id="UP000008553"/>
    </source>
</evidence>
<proteinExistence type="predicted"/>
<dbReference type="Proteomes" id="UP000008553">
    <property type="component" value="Unassembled WGS sequence"/>
</dbReference>
<accession>Q7RB72</accession>
<feature type="non-terminal residue" evidence="1">
    <location>
        <position position="34"/>
    </location>
</feature>
<dbReference type="AlphaFoldDB" id="Q7RB72"/>
<organism evidence="1 2">
    <name type="scientific">Plasmodium yoelii yoelii</name>
    <dbReference type="NCBI Taxonomy" id="73239"/>
    <lineage>
        <taxon>Eukaryota</taxon>
        <taxon>Sar</taxon>
        <taxon>Alveolata</taxon>
        <taxon>Apicomplexa</taxon>
        <taxon>Aconoidasida</taxon>
        <taxon>Haemosporida</taxon>
        <taxon>Plasmodiidae</taxon>
        <taxon>Plasmodium</taxon>
        <taxon>Plasmodium (Vinckeia)</taxon>
    </lineage>
</organism>
<name>Q7RB72_PLAYO</name>
<keyword evidence="2" id="KW-1185">Reference proteome</keyword>
<protein>
    <submittedName>
        <fullName evidence="1">Uncharacterized protein</fullName>
    </submittedName>
</protein>
<sequence length="34" mass="4344">MKSFSLKMLTRFYQSHIFYTFINNKHFNVRRQFL</sequence>
<dbReference type="EMBL" id="AABL01002101">
    <property type="protein sequence ID" value="EAA18458.1"/>
    <property type="molecule type" value="Genomic_DNA"/>
</dbReference>
<comment type="caution">
    <text evidence="1">The sequence shown here is derived from an EMBL/GenBank/DDBJ whole genome shotgun (WGS) entry which is preliminary data.</text>
</comment>
<dbReference type="InParanoid" id="Q7RB72"/>
<reference evidence="1 2" key="1">
    <citation type="journal article" date="2002" name="Nature">
        <title>Genome sequence and comparative analysis of the model rodent malaria parasite Plasmodium yoelii yoelii.</title>
        <authorList>
            <person name="Carlton J.M."/>
            <person name="Angiuoli S.V."/>
            <person name="Suh B.B."/>
            <person name="Kooij T.W."/>
            <person name="Pertea M."/>
            <person name="Silva J.C."/>
            <person name="Ermolaeva M.D."/>
            <person name="Allen J.E."/>
            <person name="Selengut J.D."/>
            <person name="Koo H.L."/>
            <person name="Peterson J.D."/>
            <person name="Pop M."/>
            <person name="Kosack D.S."/>
            <person name="Shumway M.F."/>
            <person name="Bidwell S.L."/>
            <person name="Shallom S.J."/>
            <person name="van Aken S.E."/>
            <person name="Riedmuller S.B."/>
            <person name="Feldblyum T.V."/>
            <person name="Cho J.K."/>
            <person name="Quackenbush J."/>
            <person name="Sedegah M."/>
            <person name="Shoaibi A."/>
            <person name="Cummings L.M."/>
            <person name="Florens L."/>
            <person name="Yates J.R."/>
            <person name="Raine J.D."/>
            <person name="Sinden R.E."/>
            <person name="Harris M.A."/>
            <person name="Cunningham D.A."/>
            <person name="Preiser P.R."/>
            <person name="Bergman L.W."/>
            <person name="Vaidya A.B."/>
            <person name="van Lin L.H."/>
            <person name="Janse C.J."/>
            <person name="Waters A.P."/>
            <person name="Smith H.O."/>
            <person name="White O.R."/>
            <person name="Salzberg S.L."/>
            <person name="Venter J.C."/>
            <person name="Fraser C.M."/>
            <person name="Hoffman S.L."/>
            <person name="Gardner M.J."/>
            <person name="Carucci D.J."/>
        </authorList>
    </citation>
    <scope>NUCLEOTIDE SEQUENCE [LARGE SCALE GENOMIC DNA]</scope>
    <source>
        <strain evidence="1 2">17XNL</strain>
    </source>
</reference>
<evidence type="ECO:0000313" key="1">
    <source>
        <dbReference type="EMBL" id="EAA18458.1"/>
    </source>
</evidence>